<evidence type="ECO:0000313" key="2">
    <source>
        <dbReference type="Proteomes" id="UP001732700"/>
    </source>
</evidence>
<keyword evidence="2" id="KW-1185">Reference proteome</keyword>
<reference evidence="1" key="1">
    <citation type="submission" date="2025-09" db="UniProtKB">
        <authorList>
            <consortium name="EnsemblPlants"/>
        </authorList>
    </citation>
    <scope>IDENTIFICATION</scope>
</reference>
<proteinExistence type="predicted"/>
<sequence>MTNSSSWVVDVERIIKEGKEQFVQPKSWSSQYIYKVPEWFQKLNKSGAYKPQVVSLGPLHHNDKFLQMRMKEHKWRAVVVLVSRSGKPLGDFIAAASAVAEKLEEAYGHDLSDEWKGESNRERFVEMMVMDGCFMLELLAIQDDCDKPNPFHSGYDMHDPIFSRRSMWPVIRSDMLALENQLPLLLLQKLMSVQESKTTPEGIAEVDKIINRRVLKFLRAPLHQDAASSNEKRKELLERVMDNMKLGHHPLQLYHKSLIYSVPQTYRAYKVGGRLSEYQKDIMPSAVEMHGAGIKFRTSTTNSLIDVHFRATKLRWNRVLTMPQVTVDDSTEYLFLNLMAFERLHCRVNTHVTAYVIFMDNLIESPIDVAMLCSKGVLKNMLGSNQQLAHLFNGTLAKGALMEKYSEVDESKEAQSYTSTTVQARVKNHCKIVGYKWRAILARRYFGNPWTLISLVAAVILLVATLVQTFYTVAPYYKPRD</sequence>
<accession>A0ACD6AST3</accession>
<name>A0ACD6AST3_AVESA</name>
<dbReference type="Proteomes" id="UP001732700">
    <property type="component" value="Unassembled WGS sequence"/>
</dbReference>
<evidence type="ECO:0000313" key="1">
    <source>
        <dbReference type="EnsemblPlants" id="AVESA.00010b.r2.UnG1427800.1.CDS"/>
    </source>
</evidence>
<organism evidence="1 2">
    <name type="scientific">Avena sativa</name>
    <name type="common">Oat</name>
    <dbReference type="NCBI Taxonomy" id="4498"/>
    <lineage>
        <taxon>Eukaryota</taxon>
        <taxon>Viridiplantae</taxon>
        <taxon>Streptophyta</taxon>
        <taxon>Embryophyta</taxon>
        <taxon>Tracheophyta</taxon>
        <taxon>Spermatophyta</taxon>
        <taxon>Magnoliopsida</taxon>
        <taxon>Liliopsida</taxon>
        <taxon>Poales</taxon>
        <taxon>Poaceae</taxon>
        <taxon>BOP clade</taxon>
        <taxon>Pooideae</taxon>
        <taxon>Poodae</taxon>
        <taxon>Poeae</taxon>
        <taxon>Poeae Chloroplast Group 1 (Aveneae type)</taxon>
        <taxon>Aveninae</taxon>
        <taxon>Avena</taxon>
    </lineage>
</organism>
<dbReference type="EnsemblPlants" id="AVESA.00010b.r2.UnG1427800.1">
    <property type="protein sequence ID" value="AVESA.00010b.r2.UnG1427800.1.CDS"/>
    <property type="gene ID" value="AVESA.00010b.r2.UnG1427800"/>
</dbReference>
<protein>
    <submittedName>
        <fullName evidence="1">Uncharacterized protein</fullName>
    </submittedName>
</protein>